<keyword evidence="1" id="KW-0812">Transmembrane</keyword>
<feature type="transmembrane region" description="Helical" evidence="1">
    <location>
        <begin position="59"/>
        <end position="84"/>
    </location>
</feature>
<evidence type="ECO:0000313" key="4">
    <source>
        <dbReference type="Proteomes" id="UP000306229"/>
    </source>
</evidence>
<dbReference type="AlphaFoldDB" id="A0A5B7TTE4"/>
<gene>
    <name evidence="3" type="ORF">FF125_14170</name>
</gene>
<dbReference type="InterPro" id="IPR046714">
    <property type="entry name" value="DUF6787"/>
</dbReference>
<keyword evidence="4" id="KW-1185">Reference proteome</keyword>
<keyword evidence="3" id="KW-0808">Transferase</keyword>
<dbReference type="OrthoDB" id="1151370at2"/>
<evidence type="ECO:0000259" key="2">
    <source>
        <dbReference type="Pfam" id="PF20584"/>
    </source>
</evidence>
<reference evidence="3 4" key="1">
    <citation type="submission" date="2019-05" db="EMBL/GenBank/DDBJ databases">
        <title>Algicella ahnfeltiae gen. nov., sp. nov., a novel marine bacterium of the family Flavobacteriaceae isolated from a red alga.</title>
        <authorList>
            <person name="Nedashkovskaya O.I."/>
            <person name="Kukhlevskiy A.D."/>
            <person name="Kim S.-G."/>
            <person name="Zhukova N.V."/>
            <person name="Mikhailov V.V."/>
        </authorList>
    </citation>
    <scope>NUCLEOTIDE SEQUENCE [LARGE SCALE GENOMIC DNA]</scope>
    <source>
        <strain evidence="3 4">10Alg115</strain>
    </source>
</reference>
<dbReference type="GO" id="GO:0016740">
    <property type="term" value="F:transferase activity"/>
    <property type="evidence" value="ECO:0007669"/>
    <property type="project" value="UniProtKB-KW"/>
</dbReference>
<evidence type="ECO:0000313" key="3">
    <source>
        <dbReference type="EMBL" id="QCX39528.1"/>
    </source>
</evidence>
<protein>
    <submittedName>
        <fullName evidence="3">Diacylglyceryl transferase</fullName>
    </submittedName>
</protein>
<evidence type="ECO:0000256" key="1">
    <source>
        <dbReference type="SAM" id="Phobius"/>
    </source>
</evidence>
<dbReference type="EMBL" id="CP040749">
    <property type="protein sequence ID" value="QCX39528.1"/>
    <property type="molecule type" value="Genomic_DNA"/>
</dbReference>
<feature type="domain" description="DUF6787" evidence="2">
    <location>
        <begin position="20"/>
        <end position="96"/>
    </location>
</feature>
<dbReference type="Pfam" id="PF20584">
    <property type="entry name" value="DUF6787"/>
    <property type="match status" value="1"/>
</dbReference>
<keyword evidence="1" id="KW-1133">Transmembrane helix</keyword>
<organism evidence="3 4">
    <name type="scientific">Aureibaculum algae</name>
    <dbReference type="NCBI Taxonomy" id="2584122"/>
    <lineage>
        <taxon>Bacteria</taxon>
        <taxon>Pseudomonadati</taxon>
        <taxon>Bacteroidota</taxon>
        <taxon>Flavobacteriia</taxon>
        <taxon>Flavobacteriales</taxon>
        <taxon>Flavobacteriaceae</taxon>
        <taxon>Aureibaculum</taxon>
    </lineage>
</organism>
<dbReference type="RefSeq" id="WP_138950379.1">
    <property type="nucleotide sequence ID" value="NZ_CP040749.1"/>
</dbReference>
<proteinExistence type="predicted"/>
<keyword evidence="1" id="KW-0472">Membrane</keyword>
<accession>A0A5B7TTE4</accession>
<sequence>MFEKLKKRWNLTSNLQVIAILVVFSITGYTSLIIAKPILEFVGLPQATTNPWIYRPLRILLVFPFYQVLILIYGWLFGQFEFFWNFEKKMLSRIGFKRFIKP</sequence>
<feature type="transmembrane region" description="Helical" evidence="1">
    <location>
        <begin position="12"/>
        <end position="39"/>
    </location>
</feature>
<name>A0A5B7TTE4_9FLAO</name>
<dbReference type="KEGG" id="fbe:FF125_14170"/>
<dbReference type="Proteomes" id="UP000306229">
    <property type="component" value="Chromosome"/>
</dbReference>